<dbReference type="EMBL" id="CADEAL010001327">
    <property type="protein sequence ID" value="CAB1431281.1"/>
    <property type="molecule type" value="Genomic_DNA"/>
</dbReference>
<organism evidence="3 4">
    <name type="scientific">Pleuronectes platessa</name>
    <name type="common">European plaice</name>
    <dbReference type="NCBI Taxonomy" id="8262"/>
    <lineage>
        <taxon>Eukaryota</taxon>
        <taxon>Metazoa</taxon>
        <taxon>Chordata</taxon>
        <taxon>Craniata</taxon>
        <taxon>Vertebrata</taxon>
        <taxon>Euteleostomi</taxon>
        <taxon>Actinopterygii</taxon>
        <taxon>Neopterygii</taxon>
        <taxon>Teleostei</taxon>
        <taxon>Neoteleostei</taxon>
        <taxon>Acanthomorphata</taxon>
        <taxon>Carangaria</taxon>
        <taxon>Pleuronectiformes</taxon>
        <taxon>Pleuronectoidei</taxon>
        <taxon>Pleuronectidae</taxon>
        <taxon>Pleuronectes</taxon>
    </lineage>
</organism>
<feature type="compositionally biased region" description="Pro residues" evidence="1">
    <location>
        <begin position="58"/>
        <end position="69"/>
    </location>
</feature>
<dbReference type="Proteomes" id="UP001153269">
    <property type="component" value="Unassembled WGS sequence"/>
</dbReference>
<comment type="caution">
    <text evidence="3">The sequence shown here is derived from an EMBL/GenBank/DDBJ whole genome shotgun (WGS) entry which is preliminary data.</text>
</comment>
<keyword evidence="4" id="KW-1185">Reference proteome</keyword>
<evidence type="ECO:0000313" key="3">
    <source>
        <dbReference type="EMBL" id="CAB1431281.1"/>
    </source>
</evidence>
<protein>
    <submittedName>
        <fullName evidence="3">Uncharacterized protein</fullName>
    </submittedName>
</protein>
<keyword evidence="2" id="KW-0472">Membrane</keyword>
<gene>
    <name evidence="3" type="ORF">PLEPLA_LOCUS19326</name>
</gene>
<feature type="region of interest" description="Disordered" evidence="1">
    <location>
        <begin position="104"/>
        <end position="123"/>
    </location>
</feature>
<name>A0A9N7YN17_PLEPL</name>
<feature type="region of interest" description="Disordered" evidence="1">
    <location>
        <begin position="29"/>
        <end position="69"/>
    </location>
</feature>
<keyword evidence="2" id="KW-1133">Transmembrane helix</keyword>
<feature type="transmembrane region" description="Helical" evidence="2">
    <location>
        <begin position="139"/>
        <end position="160"/>
    </location>
</feature>
<keyword evidence="2" id="KW-0812">Transmembrane</keyword>
<dbReference type="AlphaFoldDB" id="A0A9N7YN17"/>
<proteinExistence type="predicted"/>
<evidence type="ECO:0000256" key="1">
    <source>
        <dbReference type="SAM" id="MobiDB-lite"/>
    </source>
</evidence>
<accession>A0A9N7YN17</accession>
<evidence type="ECO:0000313" key="4">
    <source>
        <dbReference type="Proteomes" id="UP001153269"/>
    </source>
</evidence>
<sequence>MSGRLHGGFAAPPPPYRFYLTPFQVKTKRWEEEESYSERGRIPSVTEQRRRTGQRQPRSPPPPPPPPLLLPINSFLLIISSSPPKRSICGADALYRMMDGDRAAARSEEVSQDPGPGGSNEQVHIERRQRLTEERSGQVHVYITIITIIIIIIIIINLIII</sequence>
<reference evidence="3" key="1">
    <citation type="submission" date="2020-03" db="EMBL/GenBank/DDBJ databases">
        <authorList>
            <person name="Weist P."/>
        </authorList>
    </citation>
    <scope>NUCLEOTIDE SEQUENCE</scope>
</reference>
<evidence type="ECO:0000256" key="2">
    <source>
        <dbReference type="SAM" id="Phobius"/>
    </source>
</evidence>
<feature type="compositionally biased region" description="Basic and acidic residues" evidence="1">
    <location>
        <begin position="29"/>
        <end position="41"/>
    </location>
</feature>